<reference evidence="1 2" key="2">
    <citation type="journal article" date="2022" name="Mol. Ecol. Resour.">
        <title>The genomes of chicory, endive, great burdock and yacon provide insights into Asteraceae paleo-polyploidization history and plant inulin production.</title>
        <authorList>
            <person name="Fan W."/>
            <person name="Wang S."/>
            <person name="Wang H."/>
            <person name="Wang A."/>
            <person name="Jiang F."/>
            <person name="Liu H."/>
            <person name="Zhao H."/>
            <person name="Xu D."/>
            <person name="Zhang Y."/>
        </authorList>
    </citation>
    <scope>NUCLEOTIDE SEQUENCE [LARGE SCALE GENOMIC DNA]</scope>
    <source>
        <strain evidence="2">cv. Niubang</strain>
    </source>
</reference>
<sequence>MESGKGVDGMAMMRGGTLVIPVDFHLLMVGDAEAERVGRRWFQKGKELCRLPVLCVCNHLGERLYRSSILYLHRSEDMKAGYREADAWWLHGGIFTVGFHLVGDNVYCFFVWFSYQPTGVVWMANLDVPTNEKYLELSLTDVGSSITQIPVYFHGKQNDTGLSTIEEQGSSAQLPWLLP</sequence>
<keyword evidence="2" id="KW-1185">Reference proteome</keyword>
<proteinExistence type="predicted"/>
<protein>
    <submittedName>
        <fullName evidence="1">Uncharacterized protein</fullName>
    </submittedName>
</protein>
<reference evidence="2" key="1">
    <citation type="journal article" date="2022" name="Mol. Ecol. Resour.">
        <title>The genomes of chicory, endive, great burdock and yacon provide insights into Asteraceae palaeo-polyploidization history and plant inulin production.</title>
        <authorList>
            <person name="Fan W."/>
            <person name="Wang S."/>
            <person name="Wang H."/>
            <person name="Wang A."/>
            <person name="Jiang F."/>
            <person name="Liu H."/>
            <person name="Zhao H."/>
            <person name="Xu D."/>
            <person name="Zhang Y."/>
        </authorList>
    </citation>
    <scope>NUCLEOTIDE SEQUENCE [LARGE SCALE GENOMIC DNA]</scope>
    <source>
        <strain evidence="2">cv. Niubang</strain>
    </source>
</reference>
<organism evidence="1 2">
    <name type="scientific">Arctium lappa</name>
    <name type="common">Greater burdock</name>
    <name type="synonym">Lappa major</name>
    <dbReference type="NCBI Taxonomy" id="4217"/>
    <lineage>
        <taxon>Eukaryota</taxon>
        <taxon>Viridiplantae</taxon>
        <taxon>Streptophyta</taxon>
        <taxon>Embryophyta</taxon>
        <taxon>Tracheophyta</taxon>
        <taxon>Spermatophyta</taxon>
        <taxon>Magnoliopsida</taxon>
        <taxon>eudicotyledons</taxon>
        <taxon>Gunneridae</taxon>
        <taxon>Pentapetalae</taxon>
        <taxon>asterids</taxon>
        <taxon>campanulids</taxon>
        <taxon>Asterales</taxon>
        <taxon>Asteraceae</taxon>
        <taxon>Carduoideae</taxon>
        <taxon>Cardueae</taxon>
        <taxon>Arctiinae</taxon>
        <taxon>Arctium</taxon>
    </lineage>
</organism>
<comment type="caution">
    <text evidence="1">The sequence shown here is derived from an EMBL/GenBank/DDBJ whole genome shotgun (WGS) entry which is preliminary data.</text>
</comment>
<evidence type="ECO:0000313" key="2">
    <source>
        <dbReference type="Proteomes" id="UP001055879"/>
    </source>
</evidence>
<gene>
    <name evidence="1" type="ORF">L6452_20321</name>
</gene>
<name>A0ACB9BBV9_ARCLA</name>
<dbReference type="EMBL" id="CM042052">
    <property type="protein sequence ID" value="KAI3719423.1"/>
    <property type="molecule type" value="Genomic_DNA"/>
</dbReference>
<evidence type="ECO:0000313" key="1">
    <source>
        <dbReference type="EMBL" id="KAI3719423.1"/>
    </source>
</evidence>
<dbReference type="Proteomes" id="UP001055879">
    <property type="component" value="Linkage Group LG06"/>
</dbReference>
<accession>A0ACB9BBV9</accession>